<dbReference type="EMBL" id="BK032859">
    <property type="protein sequence ID" value="DAF64375.1"/>
    <property type="molecule type" value="Genomic_DNA"/>
</dbReference>
<name>A0A8S5TMM3_9CAUD</name>
<evidence type="ECO:0000313" key="1">
    <source>
        <dbReference type="EMBL" id="DAF64375.1"/>
    </source>
</evidence>
<organism evidence="1">
    <name type="scientific">Siphoviridae sp. ct9UA16</name>
    <dbReference type="NCBI Taxonomy" id="2827793"/>
    <lineage>
        <taxon>Viruses</taxon>
        <taxon>Duplodnaviria</taxon>
        <taxon>Heunggongvirae</taxon>
        <taxon>Uroviricota</taxon>
        <taxon>Caudoviricetes</taxon>
    </lineage>
</organism>
<protein>
    <submittedName>
        <fullName evidence="1">Minor capsid protein</fullName>
    </submittedName>
</protein>
<accession>A0A8S5TMM3</accession>
<proteinExistence type="predicted"/>
<sequence>MKVTVKLNTANINLIEKAISRNLVKTADALKTDLQQAETMPFKTGQLQNRSTFIDDKEAATGKVYIVSDTPYARRLYFHPEYNFNRTENKAAGGAWFEPYISGQKKDYAKRVFAKFMQRSCGG</sequence>
<reference evidence="1" key="1">
    <citation type="journal article" date="2021" name="Proc. Natl. Acad. Sci. U.S.A.">
        <title>A Catalog of Tens of Thousands of Viruses from Human Metagenomes Reveals Hidden Associations with Chronic Diseases.</title>
        <authorList>
            <person name="Tisza M.J."/>
            <person name="Buck C.B."/>
        </authorList>
    </citation>
    <scope>NUCLEOTIDE SEQUENCE</scope>
    <source>
        <strain evidence="1">Ct9UA16</strain>
    </source>
</reference>